<gene>
    <name evidence="3" type="primary">dacB</name>
    <name evidence="3" type="ORF">HLB44_09120</name>
</gene>
<evidence type="ECO:0000313" key="3">
    <source>
        <dbReference type="EMBL" id="NRF67141.1"/>
    </source>
</evidence>
<evidence type="ECO:0000256" key="2">
    <source>
        <dbReference type="ARBA" id="ARBA00022801"/>
    </source>
</evidence>
<accession>A0ABX2EEV7</accession>
<dbReference type="NCBIfam" id="TIGR00666">
    <property type="entry name" value="PBP4"/>
    <property type="match status" value="1"/>
</dbReference>
<dbReference type="InterPro" id="IPR012338">
    <property type="entry name" value="Beta-lactam/transpept-like"/>
</dbReference>
<dbReference type="PANTHER" id="PTHR30023:SF0">
    <property type="entry name" value="PENICILLIN-SENSITIVE CARBOXYPEPTIDASE A"/>
    <property type="match status" value="1"/>
</dbReference>
<dbReference type="Proteomes" id="UP000737171">
    <property type="component" value="Unassembled WGS sequence"/>
</dbReference>
<keyword evidence="3" id="KW-0645">Protease</keyword>
<keyword evidence="3" id="KW-0121">Carboxypeptidase</keyword>
<dbReference type="EC" id="3.4.16.4" evidence="3"/>
<dbReference type="PRINTS" id="PR00922">
    <property type="entry name" value="DADACBPTASE3"/>
</dbReference>
<dbReference type="InterPro" id="IPR000667">
    <property type="entry name" value="Peptidase_S13"/>
</dbReference>
<comment type="caution">
    <text evidence="3">The sequence shown here is derived from an EMBL/GenBank/DDBJ whole genome shotgun (WGS) entry which is preliminary data.</text>
</comment>
<keyword evidence="4" id="KW-1185">Reference proteome</keyword>
<proteinExistence type="inferred from homology"/>
<dbReference type="EMBL" id="JABRWJ010000003">
    <property type="protein sequence ID" value="NRF67141.1"/>
    <property type="molecule type" value="Genomic_DNA"/>
</dbReference>
<evidence type="ECO:0000313" key="4">
    <source>
        <dbReference type="Proteomes" id="UP000737171"/>
    </source>
</evidence>
<organism evidence="3 4">
    <name type="scientific">Pseudaquabacterium terrae</name>
    <dbReference type="NCBI Taxonomy" id="2732868"/>
    <lineage>
        <taxon>Bacteria</taxon>
        <taxon>Pseudomonadati</taxon>
        <taxon>Pseudomonadota</taxon>
        <taxon>Betaproteobacteria</taxon>
        <taxon>Burkholderiales</taxon>
        <taxon>Sphaerotilaceae</taxon>
        <taxon>Pseudaquabacterium</taxon>
    </lineage>
</organism>
<dbReference type="GO" id="GO:0009002">
    <property type="term" value="F:serine-type D-Ala-D-Ala carboxypeptidase activity"/>
    <property type="evidence" value="ECO:0007669"/>
    <property type="project" value="UniProtKB-EC"/>
</dbReference>
<dbReference type="PANTHER" id="PTHR30023">
    <property type="entry name" value="D-ALANYL-D-ALANINE CARBOXYPEPTIDASE"/>
    <property type="match status" value="1"/>
</dbReference>
<keyword evidence="2 3" id="KW-0378">Hydrolase</keyword>
<dbReference type="Pfam" id="PF02113">
    <property type="entry name" value="Peptidase_S13"/>
    <property type="match status" value="1"/>
</dbReference>
<name>A0ABX2EEV7_9BURK</name>
<comment type="similarity">
    <text evidence="1">Belongs to the peptidase S13 family.</text>
</comment>
<protein>
    <submittedName>
        <fullName evidence="3">D-alanyl-D-alanine carboxypeptidase/D-alanyl-D-alanine-endopeptidase</fullName>
        <ecNumber evidence="3">3.4.16.4</ecNumber>
    </submittedName>
</protein>
<dbReference type="SUPFAM" id="SSF56601">
    <property type="entry name" value="beta-lactamase/transpeptidase-like"/>
    <property type="match status" value="1"/>
</dbReference>
<dbReference type="Gene3D" id="3.40.710.10">
    <property type="entry name" value="DD-peptidase/beta-lactamase superfamily"/>
    <property type="match status" value="2"/>
</dbReference>
<evidence type="ECO:0000256" key="1">
    <source>
        <dbReference type="ARBA" id="ARBA00006096"/>
    </source>
</evidence>
<dbReference type="RefSeq" id="WP_173122279.1">
    <property type="nucleotide sequence ID" value="NZ_JABRWJ010000003.1"/>
</dbReference>
<reference evidence="3 4" key="1">
    <citation type="submission" date="2020-05" db="EMBL/GenBank/DDBJ databases">
        <title>Aquincola sp. isolate from soil.</title>
        <authorList>
            <person name="Han J."/>
            <person name="Kim D.-U."/>
        </authorList>
    </citation>
    <scope>NUCLEOTIDE SEQUENCE [LARGE SCALE GENOMIC DNA]</scope>
    <source>
        <strain evidence="3 4">S2</strain>
    </source>
</reference>
<sequence length="476" mass="50814">MAAEAAIAPQKKTGDWSDLPPALRALIAGAGLPASSFGVQIEEVSGRGQPLASLNADEPYQLASTAKVITALAALDLLGAHYRWRTYAFLGGPLSSDGRLLGDLLIVGGGDSRLRSTDLLAWFERMQRQGLREIWGNVVLDRFAFRLREDDHSNTPPPATDRPHHVRPDALTLDEGVLHVNVQAVARGKPLVQLTPPLAGLKLVNELSAEAGCAVWAQAASAPGVAPTLALRGRWSAGCGSRALTLAPLSHDEFTVRAVEGLWQQAGGRLRGRVIDKRLPDRASLLPLGADGEAVLPHSVHLSEPLPQVIREINKSSDNLGARNLMLSLVRGFPMRAATLAEARQRVDEWLLRQGLQPGDISLENGSGLSRGERGKPRALVQLLRRAWASNQAQAFIDSLPIAGVDGTLAHRMTSGKATGSAFLKTGTLLDTRALAGYVKTTSGRTYALAALVNHPEAQRATPSLDALVEWVARNG</sequence>